<dbReference type="Gene3D" id="3.20.20.150">
    <property type="entry name" value="Divalent-metal-dependent TIM barrel enzymes"/>
    <property type="match status" value="1"/>
</dbReference>
<evidence type="ECO:0000313" key="2">
    <source>
        <dbReference type="Proteomes" id="UP000320766"/>
    </source>
</evidence>
<name>A0A520KYF6_9EURY</name>
<reference evidence="1 2" key="1">
    <citation type="journal article" date="2019" name="Nat. Microbiol.">
        <title>Wide diversity of methane and short-chain alkane metabolisms in uncultured archaea.</title>
        <authorList>
            <person name="Borrel G."/>
            <person name="Adam P.S."/>
            <person name="McKay L.J."/>
            <person name="Chen L.X."/>
            <person name="Sierra-Garcia I.N."/>
            <person name="Sieber C.M."/>
            <person name="Letourneur Q."/>
            <person name="Ghozlane A."/>
            <person name="Andersen G.L."/>
            <person name="Li W.J."/>
            <person name="Hallam S.J."/>
            <person name="Muyzer G."/>
            <person name="de Oliveira V.M."/>
            <person name="Inskeep W.P."/>
            <person name="Banfield J.F."/>
            <person name="Gribaldo S."/>
        </authorList>
    </citation>
    <scope>NUCLEOTIDE SEQUENCE [LARGE SCALE GENOMIC DNA]</scope>
    <source>
        <strain evidence="1">NM1b</strain>
    </source>
</reference>
<gene>
    <name evidence="1" type="ORF">EF807_01605</name>
</gene>
<dbReference type="EMBL" id="RXIL01000029">
    <property type="protein sequence ID" value="RZN72322.1"/>
    <property type="molecule type" value="Genomic_DNA"/>
</dbReference>
<dbReference type="AlphaFoldDB" id="A0A520KYF6"/>
<protein>
    <submittedName>
        <fullName evidence="1">Uncharacterized protein</fullName>
    </submittedName>
</protein>
<accession>A0A520KYF6</accession>
<comment type="caution">
    <text evidence="1">The sequence shown here is derived from an EMBL/GenBank/DDBJ whole genome shotgun (WGS) entry which is preliminary data.</text>
</comment>
<dbReference type="Proteomes" id="UP000320766">
    <property type="component" value="Unassembled WGS sequence"/>
</dbReference>
<proteinExistence type="predicted"/>
<evidence type="ECO:0000313" key="1">
    <source>
        <dbReference type="EMBL" id="RZN72322.1"/>
    </source>
</evidence>
<organism evidence="1 2">
    <name type="scientific">Candidatus Methanolliviera hydrocarbonicum</name>
    <dbReference type="NCBI Taxonomy" id="2491085"/>
    <lineage>
        <taxon>Archaea</taxon>
        <taxon>Methanobacteriati</taxon>
        <taxon>Methanobacteriota</taxon>
        <taxon>Candidatus Methanoliparia</taxon>
        <taxon>Candidatus Methanoliparales</taxon>
        <taxon>Candidatus Methanollivieraceae</taxon>
        <taxon>Candidatus Methanolliviera</taxon>
    </lineage>
</organism>
<sequence>MAFNLVYALHCPTTDINLASTIDKMRYAGIEVIRDYVSRASDIGAKRSDMILEIKEKKDIDASLKMVRRYL</sequence>